<feature type="active site" evidence="1">
    <location>
        <position position="283"/>
    </location>
</feature>
<dbReference type="PANTHER" id="PTHR10046">
    <property type="entry name" value="ATP DEPENDENT LON PROTEASE FAMILY MEMBER"/>
    <property type="match status" value="1"/>
</dbReference>
<dbReference type="Pfam" id="PF05362">
    <property type="entry name" value="Lon_C"/>
    <property type="match status" value="1"/>
</dbReference>
<proteinExistence type="inferred from homology"/>
<keyword evidence="2" id="KW-0472">Membrane</keyword>
<organism evidence="4 5">
    <name type="scientific">Ligilactobacillus agilis</name>
    <dbReference type="NCBI Taxonomy" id="1601"/>
    <lineage>
        <taxon>Bacteria</taxon>
        <taxon>Bacillati</taxon>
        <taxon>Bacillota</taxon>
        <taxon>Bacilli</taxon>
        <taxon>Lactobacillales</taxon>
        <taxon>Lactobacillaceae</taxon>
        <taxon>Ligilactobacillus</taxon>
    </lineage>
</organism>
<gene>
    <name evidence="4" type="ORF">AYP69_02225</name>
</gene>
<evidence type="ECO:0000256" key="1">
    <source>
        <dbReference type="PROSITE-ProRule" id="PRU01122"/>
    </source>
</evidence>
<evidence type="ECO:0000313" key="4">
    <source>
        <dbReference type="EMBL" id="OXS41470.1"/>
    </source>
</evidence>
<dbReference type="GO" id="GO:0006508">
    <property type="term" value="P:proteolysis"/>
    <property type="evidence" value="ECO:0007669"/>
    <property type="project" value="UniProtKB-KW"/>
</dbReference>
<dbReference type="NCBIfam" id="NF041438">
    <property type="entry name" value="SepM_fam_S16"/>
    <property type="match status" value="1"/>
</dbReference>
<feature type="active site" evidence="1">
    <location>
        <position position="238"/>
    </location>
</feature>
<protein>
    <recommendedName>
        <fullName evidence="1">endopeptidase La</fullName>
        <ecNumber evidence="1">3.4.21.53</ecNumber>
    </recommendedName>
</protein>
<dbReference type="SUPFAM" id="SSF54211">
    <property type="entry name" value="Ribosomal protein S5 domain 2-like"/>
    <property type="match status" value="1"/>
</dbReference>
<dbReference type="Gene3D" id="3.30.230.10">
    <property type="match status" value="1"/>
</dbReference>
<dbReference type="InterPro" id="IPR020568">
    <property type="entry name" value="Ribosomal_Su5_D2-typ_SF"/>
</dbReference>
<evidence type="ECO:0000256" key="2">
    <source>
        <dbReference type="SAM" id="Phobius"/>
    </source>
</evidence>
<dbReference type="AlphaFoldDB" id="A0A231QHL4"/>
<dbReference type="GO" id="GO:0030163">
    <property type="term" value="P:protein catabolic process"/>
    <property type="evidence" value="ECO:0007669"/>
    <property type="project" value="InterPro"/>
</dbReference>
<keyword evidence="2" id="KW-0812">Transmembrane</keyword>
<dbReference type="InterPro" id="IPR014721">
    <property type="entry name" value="Ribsml_uS5_D2-typ_fold_subgr"/>
</dbReference>
<evidence type="ECO:0000313" key="5">
    <source>
        <dbReference type="Proteomes" id="UP000215261"/>
    </source>
</evidence>
<dbReference type="InterPro" id="IPR027065">
    <property type="entry name" value="Lon_Prtase"/>
</dbReference>
<accession>A0A231QHL4</accession>
<dbReference type="Pfam" id="PF13180">
    <property type="entry name" value="PDZ_2"/>
    <property type="match status" value="1"/>
</dbReference>
<feature type="domain" description="Lon proteolytic" evidence="3">
    <location>
        <begin position="233"/>
        <end position="341"/>
    </location>
</feature>
<evidence type="ECO:0000259" key="3">
    <source>
        <dbReference type="PROSITE" id="PS51786"/>
    </source>
</evidence>
<dbReference type="GO" id="GO:0005524">
    <property type="term" value="F:ATP binding"/>
    <property type="evidence" value="ECO:0007669"/>
    <property type="project" value="InterPro"/>
</dbReference>
<dbReference type="RefSeq" id="WP_089144544.1">
    <property type="nucleotide sequence ID" value="NZ_LUGD01000066.1"/>
</dbReference>
<keyword evidence="1" id="KW-0378">Hydrolase</keyword>
<comment type="catalytic activity">
    <reaction evidence="1">
        <text>Hydrolysis of proteins in presence of ATP.</text>
        <dbReference type="EC" id="3.4.21.53"/>
    </reaction>
</comment>
<dbReference type="PROSITE" id="PS51786">
    <property type="entry name" value="LON_PROTEOLYTIC"/>
    <property type="match status" value="1"/>
</dbReference>
<keyword evidence="2" id="KW-1133">Transmembrane helix</keyword>
<keyword evidence="1" id="KW-0720">Serine protease</keyword>
<dbReference type="Proteomes" id="UP000215261">
    <property type="component" value="Unassembled WGS sequence"/>
</dbReference>
<comment type="caution">
    <text evidence="4">The sequence shown here is derived from an EMBL/GenBank/DDBJ whole genome shotgun (WGS) entry which is preliminary data.</text>
</comment>
<dbReference type="EMBL" id="LUGO01000030">
    <property type="protein sequence ID" value="OXS41470.1"/>
    <property type="molecule type" value="Genomic_DNA"/>
</dbReference>
<dbReference type="InterPro" id="IPR008269">
    <property type="entry name" value="Lon_proteolytic"/>
</dbReference>
<dbReference type="GO" id="GO:0004176">
    <property type="term" value="F:ATP-dependent peptidase activity"/>
    <property type="evidence" value="ECO:0007669"/>
    <property type="project" value="UniProtKB-UniRule"/>
</dbReference>
<name>A0A231QHL4_9LACO</name>
<dbReference type="EC" id="3.4.21.53" evidence="1"/>
<comment type="similarity">
    <text evidence="1">Belongs to the peptidase S16 family.</text>
</comment>
<dbReference type="GO" id="GO:0004252">
    <property type="term" value="F:serine-type endopeptidase activity"/>
    <property type="evidence" value="ECO:0007669"/>
    <property type="project" value="UniProtKB-UniRule"/>
</dbReference>
<keyword evidence="1" id="KW-0645">Protease</keyword>
<sequence length="341" mass="37391">MTKLLTKKVRYLILLLVGLLLVLFLPLPLPYYIELPGKAVPVSDYLTVTRPSPKKKAGELRLVYVSLYRASPATYLWSYTNRFASRIPAKEITGENSNSDYNKIQAYYMQDALNEAEYVALKAAHYQVKRKYQGIYVMSLLKNSTFKGKLQVGDVITAINGKTYQSSGEFVKAVQGLKQGSRVQVSYLRNQTPKVSWGRIVKLAGSNKTGLGISLADKSRIQTPVSFKTNVDDIGGPSAGLMFSLELYNQLTAKQLLRGRNVAGTGTISADGKVGPIGGVDKKVIASAKAKADIFFVPAQSEPGAISNYQLAKKTAKQIKTKMKIVPVASFSEAVTYLEEN</sequence>
<dbReference type="InterPro" id="IPR001478">
    <property type="entry name" value="PDZ"/>
</dbReference>
<feature type="transmembrane region" description="Helical" evidence="2">
    <location>
        <begin position="12"/>
        <end position="33"/>
    </location>
</feature>
<reference evidence="4 5" key="1">
    <citation type="submission" date="2016-03" db="EMBL/GenBank/DDBJ databases">
        <title>Sequencing of Lactobacillus Species from Commercial Turkeys.</title>
        <authorList>
            <person name="Johnson T.J."/>
            <person name="Youmans B.P."/>
            <person name="Case K.A."/>
        </authorList>
    </citation>
    <scope>NUCLEOTIDE SEQUENCE [LARGE SCALE GENOMIC DNA]</scope>
    <source>
        <strain evidence="4 5">UMNLA1</strain>
    </source>
</reference>